<sequence>MGNVIIAIMENSLNTQYQHNLENFSNSANIGLKKIMLSGRSDMAHDFMERLKRKIPGLTTFMVLRKNGTEAFAVERDKDGKPILDEDGETTPLDPEEQKPVELDPDKKAIFDQILKQGKDAKKGYTIEEGPDGVGIITYFVPVIKEEACNECHDADPNPIRGVFQLTTSLHEVYDQINKAKIMALLVLVGANVVFVLMLSLLLKRTITSPINHINNAIHVLADGDLSNRLELHKTDPTQFDELDDISAQVNRMTDNLAESVEVISIQSKTLDICVAQLNYVQHMLTQDAKQSHDINQVLAKDNETLGQGMGQMKESVAQTTSRIESVAEEIQTLSTDITNIADAASVASGNVNTMASAAEEMTANITQVNASIEQVYAEVDSVAQAMTALNAAQESIRAHAQQANQVSDAAGSHAARTNEAMEQLNESAQEIGKVVAIINAIASQTNMLALNAAIEAAGAGEAGKGFAVVANEVKDLASQTADATKMISTRILEIQNNTQVAVSITQEVSASIARINEVSDQINGAVDQQAITAKAIGESVTRVTEATDTVTRNSKELDSAAQEVARAAAEAASGTQEIADSSLRLATLAESVSGQTGEANAFIRSVNEFAQQTEKASGSEKMLVAFRLAGYLRRSVEYLGTLTNTISDTSKYLSDSQEGLTVGDEPFSAITLKSVLLSSVGQIGQRIEGRMAEEMGQADQVDMVLDGNLLGWLSGDGVEKLCEYPKFAEAEQHYKAMQQTLRECLSAIDDEDEPAAKSALGRFNEERVNLFNAIDKLFLEFSD</sequence>
<feature type="region of interest" description="Disordered" evidence="4">
    <location>
        <begin position="76"/>
        <end position="100"/>
    </location>
</feature>
<dbReference type="PROSITE" id="PS50885">
    <property type="entry name" value="HAMP"/>
    <property type="match status" value="1"/>
</dbReference>
<dbReference type="SUPFAM" id="SSF158472">
    <property type="entry name" value="HAMP domain-like"/>
    <property type="match status" value="1"/>
</dbReference>
<evidence type="ECO:0000256" key="4">
    <source>
        <dbReference type="SAM" id="MobiDB-lite"/>
    </source>
</evidence>
<dbReference type="GO" id="GO:0016020">
    <property type="term" value="C:membrane"/>
    <property type="evidence" value="ECO:0007669"/>
    <property type="project" value="InterPro"/>
</dbReference>
<evidence type="ECO:0000259" key="6">
    <source>
        <dbReference type="PROSITE" id="PS50111"/>
    </source>
</evidence>
<dbReference type="Pfam" id="PF00672">
    <property type="entry name" value="HAMP"/>
    <property type="match status" value="1"/>
</dbReference>
<dbReference type="GO" id="GO:0007165">
    <property type="term" value="P:signal transduction"/>
    <property type="evidence" value="ECO:0007669"/>
    <property type="project" value="UniProtKB-KW"/>
</dbReference>
<dbReference type="Pfam" id="PF00015">
    <property type="entry name" value="MCPsignal"/>
    <property type="match status" value="1"/>
</dbReference>
<name>A0A1Y2K3L2_9PROT</name>
<dbReference type="AlphaFoldDB" id="A0A1Y2K3L2"/>
<dbReference type="PROSITE" id="PS50111">
    <property type="entry name" value="CHEMOTAXIS_TRANSDUC_2"/>
    <property type="match status" value="1"/>
</dbReference>
<evidence type="ECO:0000256" key="1">
    <source>
        <dbReference type="ARBA" id="ARBA00023224"/>
    </source>
</evidence>
<dbReference type="PRINTS" id="PR00260">
    <property type="entry name" value="CHEMTRNSDUCR"/>
</dbReference>
<comment type="similarity">
    <text evidence="2">Belongs to the methyl-accepting chemotaxis (MCP) protein family.</text>
</comment>
<dbReference type="STRING" id="1434232.MAIT1_02686"/>
<gene>
    <name evidence="8" type="ORF">MAIT1_02686</name>
</gene>
<dbReference type="Pfam" id="PF21563">
    <property type="entry name" value="Mcp40H-20_sensor"/>
    <property type="match status" value="1"/>
</dbReference>
<dbReference type="PANTHER" id="PTHR32089:SF112">
    <property type="entry name" value="LYSOZYME-LIKE PROTEIN-RELATED"/>
    <property type="match status" value="1"/>
</dbReference>
<dbReference type="SMART" id="SM00304">
    <property type="entry name" value="HAMP"/>
    <property type="match status" value="2"/>
</dbReference>
<dbReference type="Gene3D" id="3.30.450.290">
    <property type="match status" value="1"/>
</dbReference>
<dbReference type="InterPro" id="IPR004090">
    <property type="entry name" value="Chemotax_Me-accpt_rcpt"/>
</dbReference>
<dbReference type="CDD" id="cd06225">
    <property type="entry name" value="HAMP"/>
    <property type="match status" value="1"/>
</dbReference>
<reference evidence="8 9" key="1">
    <citation type="journal article" date="2016" name="BMC Genomics">
        <title>Combined genomic and structural analyses of a cultured magnetotactic bacterium reveals its niche adaptation to a dynamic environment.</title>
        <authorList>
            <person name="Araujo A.C."/>
            <person name="Morillo V."/>
            <person name="Cypriano J."/>
            <person name="Teixeira L.C."/>
            <person name="Leao P."/>
            <person name="Lyra S."/>
            <person name="Almeida L.G."/>
            <person name="Bazylinski D.A."/>
            <person name="Vasconcellos A.T."/>
            <person name="Abreu F."/>
            <person name="Lins U."/>
        </authorList>
    </citation>
    <scope>NUCLEOTIDE SEQUENCE [LARGE SCALE GENOMIC DNA]</scope>
    <source>
        <strain evidence="8 9">IT-1</strain>
    </source>
</reference>
<dbReference type="Gene3D" id="1.10.8.500">
    <property type="entry name" value="HAMP domain in histidine kinase"/>
    <property type="match status" value="1"/>
</dbReference>
<dbReference type="SMART" id="SM00283">
    <property type="entry name" value="MA"/>
    <property type="match status" value="1"/>
</dbReference>
<dbReference type="SUPFAM" id="SSF58104">
    <property type="entry name" value="Methyl-accepting chemotaxis protein (MCP) signaling domain"/>
    <property type="match status" value="1"/>
</dbReference>
<dbReference type="InterPro" id="IPR003660">
    <property type="entry name" value="HAMP_dom"/>
</dbReference>
<keyword evidence="9" id="KW-1185">Reference proteome</keyword>
<evidence type="ECO:0000256" key="2">
    <source>
        <dbReference type="ARBA" id="ARBA00029447"/>
    </source>
</evidence>
<evidence type="ECO:0000313" key="8">
    <source>
        <dbReference type="EMBL" id="OSM02529.1"/>
    </source>
</evidence>
<keyword evidence="5" id="KW-0472">Membrane</keyword>
<dbReference type="InterPro" id="IPR004089">
    <property type="entry name" value="MCPsignal_dom"/>
</dbReference>
<dbReference type="GO" id="GO:0004888">
    <property type="term" value="F:transmembrane signaling receptor activity"/>
    <property type="evidence" value="ECO:0007669"/>
    <property type="project" value="InterPro"/>
</dbReference>
<evidence type="ECO:0000259" key="7">
    <source>
        <dbReference type="PROSITE" id="PS50885"/>
    </source>
</evidence>
<dbReference type="PANTHER" id="PTHR32089">
    <property type="entry name" value="METHYL-ACCEPTING CHEMOTAXIS PROTEIN MCPB"/>
    <property type="match status" value="1"/>
</dbReference>
<feature type="domain" description="Methyl-accepting transducer" evidence="6">
    <location>
        <begin position="337"/>
        <end position="580"/>
    </location>
</feature>
<organism evidence="8 9">
    <name type="scientific">Magnetofaba australis IT-1</name>
    <dbReference type="NCBI Taxonomy" id="1434232"/>
    <lineage>
        <taxon>Bacteria</taxon>
        <taxon>Pseudomonadati</taxon>
        <taxon>Pseudomonadota</taxon>
        <taxon>Magnetococcia</taxon>
        <taxon>Magnetococcales</taxon>
        <taxon>Magnetococcaceae</taxon>
        <taxon>Magnetofaba</taxon>
    </lineage>
</organism>
<evidence type="ECO:0000256" key="3">
    <source>
        <dbReference type="PROSITE-ProRule" id="PRU00284"/>
    </source>
</evidence>
<dbReference type="EMBL" id="LVJN01000020">
    <property type="protein sequence ID" value="OSM02529.1"/>
    <property type="molecule type" value="Genomic_DNA"/>
</dbReference>
<accession>A0A1Y2K3L2</accession>
<comment type="caution">
    <text evidence="8">The sequence shown here is derived from an EMBL/GenBank/DDBJ whole genome shotgun (WGS) entry which is preliminary data.</text>
</comment>
<proteinExistence type="inferred from homology"/>
<evidence type="ECO:0000313" key="9">
    <source>
        <dbReference type="Proteomes" id="UP000194003"/>
    </source>
</evidence>
<protein>
    <submittedName>
        <fullName evidence="8">Putative methyl-accepting chemotaxis sensory transducer</fullName>
    </submittedName>
</protein>
<keyword evidence="1 3" id="KW-0807">Transducer</keyword>
<keyword evidence="5" id="KW-1133">Transmembrane helix</keyword>
<feature type="transmembrane region" description="Helical" evidence="5">
    <location>
        <begin position="182"/>
        <end position="203"/>
    </location>
</feature>
<evidence type="ECO:0000256" key="5">
    <source>
        <dbReference type="SAM" id="Phobius"/>
    </source>
</evidence>
<dbReference type="InterPro" id="IPR048904">
    <property type="entry name" value="Mcp40H-20-like_sensor"/>
</dbReference>
<keyword evidence="5" id="KW-0812">Transmembrane</keyword>
<dbReference type="GO" id="GO:0006935">
    <property type="term" value="P:chemotaxis"/>
    <property type="evidence" value="ECO:0007669"/>
    <property type="project" value="InterPro"/>
</dbReference>
<dbReference type="Gene3D" id="1.10.287.950">
    <property type="entry name" value="Methyl-accepting chemotaxis protein"/>
    <property type="match status" value="1"/>
</dbReference>
<feature type="domain" description="HAMP" evidence="7">
    <location>
        <begin position="205"/>
        <end position="262"/>
    </location>
</feature>
<dbReference type="Proteomes" id="UP000194003">
    <property type="component" value="Unassembled WGS sequence"/>
</dbReference>